<reference evidence="2" key="1">
    <citation type="journal article" date="2019" name="Int. J. Syst. Evol. Microbiol.">
        <title>The Global Catalogue of Microorganisms (GCM) 10K type strain sequencing project: providing services to taxonomists for standard genome sequencing and annotation.</title>
        <authorList>
            <consortium name="The Broad Institute Genomics Platform"/>
            <consortium name="The Broad Institute Genome Sequencing Center for Infectious Disease"/>
            <person name="Wu L."/>
            <person name="Ma J."/>
        </authorList>
    </citation>
    <scope>NUCLEOTIDE SEQUENCE [LARGE SCALE GENOMIC DNA]</scope>
    <source>
        <strain evidence="2">KCTC 12848</strain>
    </source>
</reference>
<name>A0ABW5EF31_9GAMM</name>
<dbReference type="EMBL" id="JBHUJD010000022">
    <property type="protein sequence ID" value="MFD2311787.1"/>
    <property type="molecule type" value="Genomic_DNA"/>
</dbReference>
<proteinExistence type="predicted"/>
<dbReference type="Proteomes" id="UP001597425">
    <property type="component" value="Unassembled WGS sequence"/>
</dbReference>
<protein>
    <submittedName>
        <fullName evidence="1">CPXCG motif-containing cysteine-rich protein</fullName>
    </submittedName>
</protein>
<dbReference type="InterPro" id="IPR017143">
    <property type="entry name" value="UCP037225"/>
</dbReference>
<sequence>MLSQEEMSGYCPYCGELITLLVDPSAGEQTYIEDCAVCCRPILIRISEANDGALQISLRHENEAD</sequence>
<organism evidence="1 2">
    <name type="scientific">Microbulbifer halophilus</name>
    <dbReference type="NCBI Taxonomy" id="453963"/>
    <lineage>
        <taxon>Bacteria</taxon>
        <taxon>Pseudomonadati</taxon>
        <taxon>Pseudomonadota</taxon>
        <taxon>Gammaproteobacteria</taxon>
        <taxon>Cellvibrionales</taxon>
        <taxon>Microbulbiferaceae</taxon>
        <taxon>Microbulbifer</taxon>
    </lineage>
</organism>
<evidence type="ECO:0000313" key="2">
    <source>
        <dbReference type="Proteomes" id="UP001597425"/>
    </source>
</evidence>
<dbReference type="InterPro" id="IPR025990">
    <property type="entry name" value="zinc_ribbon_bacterial"/>
</dbReference>
<comment type="caution">
    <text evidence="1">The sequence shown here is derived from an EMBL/GenBank/DDBJ whole genome shotgun (WGS) entry which is preliminary data.</text>
</comment>
<dbReference type="PIRSF" id="PIRSF037225">
    <property type="entry name" value="UCP037225"/>
    <property type="match status" value="1"/>
</dbReference>
<gene>
    <name evidence="1" type="ORF">ACFSKX_15265</name>
</gene>
<dbReference type="Pfam" id="PF14255">
    <property type="entry name" value="Zn_ribbon_21"/>
    <property type="match status" value="1"/>
</dbReference>
<evidence type="ECO:0000313" key="1">
    <source>
        <dbReference type="EMBL" id="MFD2311787.1"/>
    </source>
</evidence>
<dbReference type="RefSeq" id="WP_265722388.1">
    <property type="nucleotide sequence ID" value="NZ_JAPIVK010000022.1"/>
</dbReference>
<keyword evidence="2" id="KW-1185">Reference proteome</keyword>
<accession>A0ABW5EF31</accession>